<keyword evidence="2" id="KW-1185">Reference proteome</keyword>
<sequence length="155" mass="17943">MSRESRIGRNAEEDIRKISQAMDALAKLIIEKRQDGTQLQLEYQHKLERLNQVIELILGMRHNESETRYELDANHLDRLLRGNIEIVEKTVETLSTNSQAQAESYALIPIVKKSHASETSIHRKKKKKNKICCSFCNEPGHTRAKCEKKLLFSKE</sequence>
<dbReference type="AlphaFoldDB" id="A0A7H9AXW4"/>
<proteinExistence type="predicted"/>
<dbReference type="GO" id="GO:0003676">
    <property type="term" value="F:nucleic acid binding"/>
    <property type="evidence" value="ECO:0007669"/>
    <property type="project" value="InterPro"/>
</dbReference>
<evidence type="ECO:0008006" key="3">
    <source>
        <dbReference type="Google" id="ProtNLM"/>
    </source>
</evidence>
<dbReference type="InterPro" id="IPR036875">
    <property type="entry name" value="Znf_CCHC_sf"/>
</dbReference>
<dbReference type="SUPFAM" id="SSF57756">
    <property type="entry name" value="Retrovirus zinc finger-like domains"/>
    <property type="match status" value="1"/>
</dbReference>
<dbReference type="Pfam" id="PF16588">
    <property type="entry name" value="zf-C2H2_10"/>
    <property type="match status" value="1"/>
</dbReference>
<dbReference type="KEGG" id="zmk:HG535_0B01240"/>
<organism evidence="1 2">
    <name type="scientific">Zygotorulaspora mrakii</name>
    <name type="common">Zygosaccharomyces mrakii</name>
    <dbReference type="NCBI Taxonomy" id="42260"/>
    <lineage>
        <taxon>Eukaryota</taxon>
        <taxon>Fungi</taxon>
        <taxon>Dikarya</taxon>
        <taxon>Ascomycota</taxon>
        <taxon>Saccharomycotina</taxon>
        <taxon>Saccharomycetes</taxon>
        <taxon>Saccharomycetales</taxon>
        <taxon>Saccharomycetaceae</taxon>
        <taxon>Zygotorulaspora</taxon>
    </lineage>
</organism>
<evidence type="ECO:0000313" key="2">
    <source>
        <dbReference type="Proteomes" id="UP000509704"/>
    </source>
</evidence>
<evidence type="ECO:0000313" key="1">
    <source>
        <dbReference type="EMBL" id="QLG71086.1"/>
    </source>
</evidence>
<dbReference type="Proteomes" id="UP000509704">
    <property type="component" value="Chromosome 2"/>
</dbReference>
<dbReference type="GeneID" id="59234747"/>
<dbReference type="RefSeq" id="XP_037142814.1">
    <property type="nucleotide sequence ID" value="XM_037286919.1"/>
</dbReference>
<protein>
    <recommendedName>
        <fullName evidence="3">CCHC-type domain-containing protein</fullName>
    </recommendedName>
</protein>
<accession>A0A7H9AXW4</accession>
<gene>
    <name evidence="1" type="ORF">HG535_0B01240</name>
</gene>
<dbReference type="GO" id="GO:0008270">
    <property type="term" value="F:zinc ion binding"/>
    <property type="evidence" value="ECO:0007669"/>
    <property type="project" value="InterPro"/>
</dbReference>
<dbReference type="OrthoDB" id="4069967at2759"/>
<reference evidence="1 2" key="1">
    <citation type="submission" date="2020-07" db="EMBL/GenBank/DDBJ databases">
        <title>The yeast mating-type switching endonuclease HO is a domesticated member of an unorthodox homing genetic element family.</title>
        <authorList>
            <person name="Coughlan A.Y."/>
            <person name="Lombardi L."/>
            <person name="Braun-Galleani S."/>
            <person name="Martos A.R."/>
            <person name="Galeote V."/>
            <person name="Bigey F."/>
            <person name="Dequin S."/>
            <person name="Byrne K.P."/>
            <person name="Wolfe K.H."/>
        </authorList>
    </citation>
    <scope>NUCLEOTIDE SEQUENCE [LARGE SCALE GENOMIC DNA]</scope>
    <source>
        <strain evidence="1 2">NRRL Y-6702</strain>
    </source>
</reference>
<name>A0A7H9AXW4_ZYGMR</name>
<dbReference type="EMBL" id="CP058605">
    <property type="protein sequence ID" value="QLG71086.1"/>
    <property type="molecule type" value="Genomic_DNA"/>
</dbReference>